<organism evidence="1 2">
    <name type="scientific">Pseudoduganella ginsengisoli</name>
    <dbReference type="NCBI Taxonomy" id="1462440"/>
    <lineage>
        <taxon>Bacteria</taxon>
        <taxon>Pseudomonadati</taxon>
        <taxon>Pseudomonadota</taxon>
        <taxon>Betaproteobacteria</taxon>
        <taxon>Burkholderiales</taxon>
        <taxon>Oxalobacteraceae</taxon>
        <taxon>Telluria group</taxon>
        <taxon>Pseudoduganella</taxon>
    </lineage>
</organism>
<comment type="caution">
    <text evidence="1">The sequence shown here is derived from an EMBL/GenBank/DDBJ whole genome shotgun (WGS) entry which is preliminary data.</text>
</comment>
<reference evidence="1 2" key="1">
    <citation type="submission" date="2019-11" db="EMBL/GenBank/DDBJ databases">
        <title>Type strains purchased from KCTC, JCM and DSMZ.</title>
        <authorList>
            <person name="Lu H."/>
        </authorList>
    </citation>
    <scope>NUCLEOTIDE SEQUENCE [LARGE SCALE GENOMIC DNA]</scope>
    <source>
        <strain evidence="1 2">KCTC 42409</strain>
    </source>
</reference>
<accession>A0A6L6PZ50</accession>
<evidence type="ECO:0000313" key="1">
    <source>
        <dbReference type="EMBL" id="MTW02434.1"/>
    </source>
</evidence>
<dbReference type="RefSeq" id="WP_155438836.1">
    <property type="nucleotide sequence ID" value="NZ_WNLA01000005.1"/>
</dbReference>
<dbReference type="AlphaFoldDB" id="A0A6L6PZ50"/>
<sequence length="148" mass="16924">MWTLIVVALVGLAGTYALEIDATISQREREKELLFIGHQFRMALQRYREATPANGRPYPASLEELLDDRRSGMAHRHLRKIFVDPMTKKALWGMVWLDGRIVGIYSLSAQAPVKRDGFEQDDAAFKNASHYSDWKFLVSPEMQTGAKR</sequence>
<proteinExistence type="predicted"/>
<evidence type="ECO:0000313" key="2">
    <source>
        <dbReference type="Proteomes" id="UP000484015"/>
    </source>
</evidence>
<dbReference type="Proteomes" id="UP000484015">
    <property type="component" value="Unassembled WGS sequence"/>
</dbReference>
<keyword evidence="2" id="KW-1185">Reference proteome</keyword>
<protein>
    <submittedName>
        <fullName evidence="1">Type II secretion system protein</fullName>
    </submittedName>
</protein>
<dbReference type="EMBL" id="WNLA01000005">
    <property type="protein sequence ID" value="MTW02434.1"/>
    <property type="molecule type" value="Genomic_DNA"/>
</dbReference>
<dbReference type="OrthoDB" id="5608857at2"/>
<name>A0A6L6PZ50_9BURK</name>
<gene>
    <name evidence="1" type="ORF">GM668_10110</name>
</gene>